<evidence type="ECO:0000313" key="3">
    <source>
        <dbReference type="Proteomes" id="UP000568888"/>
    </source>
</evidence>
<accession>A0A6V8MQK2</accession>
<dbReference type="EMBL" id="BLXY01000001">
    <property type="protein sequence ID" value="GFO62087.1"/>
    <property type="molecule type" value="Genomic_DNA"/>
</dbReference>
<protein>
    <recommendedName>
        <fullName evidence="4">Peptidase C51 domain-containing protein</fullName>
    </recommendedName>
</protein>
<evidence type="ECO:0000313" key="2">
    <source>
        <dbReference type="EMBL" id="GFO62087.1"/>
    </source>
</evidence>
<dbReference type="Gene3D" id="3.90.1720.10">
    <property type="entry name" value="endopeptidase domain like (from Nostoc punctiforme)"/>
    <property type="match status" value="1"/>
</dbReference>
<gene>
    <name evidence="2" type="ORF">GMPD_00060</name>
</gene>
<evidence type="ECO:0000256" key="1">
    <source>
        <dbReference type="SAM" id="MobiDB-lite"/>
    </source>
</evidence>
<organism evidence="2 3">
    <name type="scientific">Geomonas paludis</name>
    <dbReference type="NCBI Taxonomy" id="2740185"/>
    <lineage>
        <taxon>Bacteria</taxon>
        <taxon>Pseudomonadati</taxon>
        <taxon>Thermodesulfobacteriota</taxon>
        <taxon>Desulfuromonadia</taxon>
        <taxon>Geobacterales</taxon>
        <taxon>Geobacteraceae</taxon>
        <taxon>Geomonas</taxon>
    </lineage>
</organism>
<comment type="caution">
    <text evidence="2">The sequence shown here is derived from an EMBL/GenBank/DDBJ whole genome shotgun (WGS) entry which is preliminary data.</text>
</comment>
<name>A0A6V8MQK2_9BACT</name>
<proteinExistence type="predicted"/>
<sequence length="175" mass="18868">MAHALGDTPGPLGLNDGGAPNKDKKTSKTCLISAAKGWDRLAAAAYLVDPINGWAGKRSKGRCARAIRLAINAGRIPTPNNPVSAADYKSYLPKLGFSPVDIESYAPRIGDIAVFPADVSSGHVHGHIEMFTGNGWQSDFVQEGRDRDGKYGRGFFAHQIWTSKPFIIFRMKGAK</sequence>
<feature type="region of interest" description="Disordered" evidence="1">
    <location>
        <begin position="1"/>
        <end position="26"/>
    </location>
</feature>
<dbReference type="Proteomes" id="UP000568888">
    <property type="component" value="Unassembled WGS sequence"/>
</dbReference>
<evidence type="ECO:0008006" key="4">
    <source>
        <dbReference type="Google" id="ProtNLM"/>
    </source>
</evidence>
<dbReference type="AlphaFoldDB" id="A0A6V8MQK2"/>
<reference evidence="3" key="1">
    <citation type="submission" date="2020-06" db="EMBL/GenBank/DDBJ databases">
        <title>Draft genomic sequecing of Geomonas sp. Red736.</title>
        <authorList>
            <person name="Itoh H."/>
            <person name="Xu Z.X."/>
            <person name="Ushijima N."/>
            <person name="Masuda Y."/>
            <person name="Shiratori Y."/>
            <person name="Senoo K."/>
        </authorList>
    </citation>
    <scope>NUCLEOTIDE SEQUENCE [LARGE SCALE GENOMIC DNA]</scope>
    <source>
        <strain evidence="3">Red736</strain>
    </source>
</reference>